<reference evidence="2" key="1">
    <citation type="submission" date="2017-09" db="EMBL/GenBank/DDBJ databases">
        <title>Depth-based differentiation of microbial function through sediment-hosted aquifers and enrichment of novel symbionts in the deep terrestrial subsurface.</title>
        <authorList>
            <person name="Probst A.J."/>
            <person name="Ladd B."/>
            <person name="Jarett J.K."/>
            <person name="Geller-Mcgrath D.E."/>
            <person name="Sieber C.M.K."/>
            <person name="Emerson J.B."/>
            <person name="Anantharaman K."/>
            <person name="Thomas B.C."/>
            <person name="Malmstrom R."/>
            <person name="Stieglmeier M."/>
            <person name="Klingl A."/>
            <person name="Woyke T."/>
            <person name="Ryan C.M."/>
            <person name="Banfield J.F."/>
        </authorList>
    </citation>
    <scope>NUCLEOTIDE SEQUENCE [LARGE SCALE GENOMIC DNA]</scope>
</reference>
<protein>
    <submittedName>
        <fullName evidence="1">Uncharacterized protein</fullName>
    </submittedName>
</protein>
<gene>
    <name evidence="1" type="ORF">COU11_02275</name>
</gene>
<accession>A0A2H0UKU4</accession>
<name>A0A2H0UKU4_9BACT</name>
<dbReference type="Proteomes" id="UP000229526">
    <property type="component" value="Unassembled WGS sequence"/>
</dbReference>
<evidence type="ECO:0000313" key="2">
    <source>
        <dbReference type="Proteomes" id="UP000229526"/>
    </source>
</evidence>
<sequence>MAQGTQMRAHPLVPRRAQTFASQPLWWPRAVFGPGEIKAEVGVGLWKTRISGIRWKNGGLF</sequence>
<comment type="caution">
    <text evidence="1">The sequence shown here is derived from an EMBL/GenBank/DDBJ whole genome shotgun (WGS) entry which is preliminary data.</text>
</comment>
<evidence type="ECO:0000313" key="1">
    <source>
        <dbReference type="EMBL" id="PIR87034.1"/>
    </source>
</evidence>
<dbReference type="EMBL" id="PFBD01000020">
    <property type="protein sequence ID" value="PIR87034.1"/>
    <property type="molecule type" value="Genomic_DNA"/>
</dbReference>
<dbReference type="AlphaFoldDB" id="A0A2H0UKU4"/>
<proteinExistence type="predicted"/>
<organism evidence="1 2">
    <name type="scientific">Candidatus Harrisonbacteria bacterium CG10_big_fil_rev_8_21_14_0_10_49_15</name>
    <dbReference type="NCBI Taxonomy" id="1974587"/>
    <lineage>
        <taxon>Bacteria</taxon>
        <taxon>Candidatus Harrisoniibacteriota</taxon>
    </lineage>
</organism>